<name>A0ABT0ML99_9GAMM</name>
<accession>A0ABT0ML99</accession>
<dbReference type="SUPFAM" id="SSF48452">
    <property type="entry name" value="TPR-like"/>
    <property type="match status" value="1"/>
</dbReference>
<dbReference type="Proteomes" id="UP001431217">
    <property type="component" value="Unassembled WGS sequence"/>
</dbReference>
<dbReference type="EMBL" id="JAMBEP010000003">
    <property type="protein sequence ID" value="MCL1635658.1"/>
    <property type="molecule type" value="Genomic_DNA"/>
</dbReference>
<dbReference type="RefSeq" id="WP_249475389.1">
    <property type="nucleotide sequence ID" value="NZ_JAMBEP010000003.1"/>
</dbReference>
<evidence type="ECO:0000313" key="1">
    <source>
        <dbReference type="EMBL" id="MCL1635658.1"/>
    </source>
</evidence>
<evidence type="ECO:0008006" key="3">
    <source>
        <dbReference type="Google" id="ProtNLM"/>
    </source>
</evidence>
<keyword evidence="2" id="KW-1185">Reference proteome</keyword>
<dbReference type="Gene3D" id="1.25.40.10">
    <property type="entry name" value="Tetratricopeptide repeat domain"/>
    <property type="match status" value="1"/>
</dbReference>
<reference evidence="1 2" key="1">
    <citation type="submission" date="2022-05" db="EMBL/GenBank/DDBJ databases">
        <title>Luteimonas sp. SX5, whole genome shotgun sequencing project.</title>
        <authorList>
            <person name="Zhao G."/>
            <person name="Shen L."/>
        </authorList>
    </citation>
    <scope>NUCLEOTIDE SEQUENCE [LARGE SCALE GENOMIC DNA]</scope>
    <source>
        <strain evidence="1 2">SX5</strain>
    </source>
</reference>
<evidence type="ECO:0000313" key="2">
    <source>
        <dbReference type="Proteomes" id="UP001431217"/>
    </source>
</evidence>
<proteinExistence type="predicted"/>
<sequence length="205" mass="23136">MKARNFFLFIAVMMFVIGCAPKSETAGTPGDPYFRRFTPADFKALDREIDQARAEMAAARYRGDRLEAIRIAADIGGMLTSARRESEARTILAAALDEARPYGRTAALGWVLLNLATANQYLDRRSEAGPQFEEALAIARDLDALELEHYTLHHWGRFRVESKDYAGARECFTRALALRVQLNEPRQQSTREALEDLASLERNRP</sequence>
<dbReference type="InterPro" id="IPR011990">
    <property type="entry name" value="TPR-like_helical_dom_sf"/>
</dbReference>
<comment type="caution">
    <text evidence="1">The sequence shown here is derived from an EMBL/GenBank/DDBJ whole genome shotgun (WGS) entry which is preliminary data.</text>
</comment>
<gene>
    <name evidence="1" type="ORF">M2650_13600</name>
</gene>
<dbReference type="PROSITE" id="PS51257">
    <property type="entry name" value="PROKAR_LIPOPROTEIN"/>
    <property type="match status" value="1"/>
</dbReference>
<organism evidence="1 2">
    <name type="scientific">Luteimonas galliterrae</name>
    <dbReference type="NCBI Taxonomy" id="2940486"/>
    <lineage>
        <taxon>Bacteria</taxon>
        <taxon>Pseudomonadati</taxon>
        <taxon>Pseudomonadota</taxon>
        <taxon>Gammaproteobacteria</taxon>
        <taxon>Lysobacterales</taxon>
        <taxon>Lysobacteraceae</taxon>
        <taxon>Luteimonas</taxon>
    </lineage>
</organism>
<protein>
    <recommendedName>
        <fullName evidence="3">Tetratricopeptide repeat protein</fullName>
    </recommendedName>
</protein>